<evidence type="ECO:0000256" key="1">
    <source>
        <dbReference type="SAM" id="MobiDB-lite"/>
    </source>
</evidence>
<reference evidence="2" key="1">
    <citation type="submission" date="2021-06" db="EMBL/GenBank/DDBJ databases">
        <authorList>
            <person name="Arsene-Ploetze F."/>
        </authorList>
    </citation>
    <scope>NUCLEOTIDE SEQUENCE</scope>
    <source>
        <strain evidence="2">SBRY1</strain>
    </source>
</reference>
<accession>A0A9W4H0R1</accession>
<feature type="region of interest" description="Disordered" evidence="1">
    <location>
        <begin position="1"/>
        <end position="91"/>
    </location>
</feature>
<name>A0A9W4H0R1_9ACTN</name>
<evidence type="ECO:0000313" key="2">
    <source>
        <dbReference type="EMBL" id="CAG7638833.1"/>
    </source>
</evidence>
<protein>
    <submittedName>
        <fullName evidence="2">Uncharacterized protein</fullName>
    </submittedName>
</protein>
<proteinExistence type="predicted"/>
<dbReference type="AlphaFoldDB" id="A0A9W4H0R1"/>
<organism evidence="2 3">
    <name type="scientific">Actinacidiphila bryophytorum</name>
    <dbReference type="NCBI Taxonomy" id="1436133"/>
    <lineage>
        <taxon>Bacteria</taxon>
        <taxon>Bacillati</taxon>
        <taxon>Actinomycetota</taxon>
        <taxon>Actinomycetes</taxon>
        <taxon>Kitasatosporales</taxon>
        <taxon>Streptomycetaceae</taxon>
        <taxon>Actinacidiphila</taxon>
    </lineage>
</organism>
<dbReference type="Proteomes" id="UP001153328">
    <property type="component" value="Unassembled WGS sequence"/>
</dbReference>
<evidence type="ECO:0000313" key="3">
    <source>
        <dbReference type="Proteomes" id="UP001153328"/>
    </source>
</evidence>
<keyword evidence="3" id="KW-1185">Reference proteome</keyword>
<comment type="caution">
    <text evidence="2">The sequence shown here is derived from an EMBL/GenBank/DDBJ whole genome shotgun (WGS) entry which is preliminary data.</text>
</comment>
<dbReference type="EMBL" id="CAJVAX010000017">
    <property type="protein sequence ID" value="CAG7638833.1"/>
    <property type="molecule type" value="Genomic_DNA"/>
</dbReference>
<sequence length="91" mass="9382">MGAGKRTAKGRTPDAEHGRNNAGTGRWQGSDGAADAARPETDRPFRGAGTARRRRHGAGLSRPLGIRPPGGDQDRARGTGRGPALPGPLHA</sequence>
<gene>
    <name evidence="2" type="ORF">SBRY_30267</name>
</gene>